<evidence type="ECO:0000313" key="1">
    <source>
        <dbReference type="EMBL" id="KMT22477.1"/>
    </source>
</evidence>
<dbReference type="EMBL" id="LFVU01000007">
    <property type="protein sequence ID" value="KMT22477.1"/>
    <property type="molecule type" value="Genomic_DNA"/>
</dbReference>
<evidence type="ECO:0008006" key="3">
    <source>
        <dbReference type="Google" id="ProtNLM"/>
    </source>
</evidence>
<dbReference type="InterPro" id="IPR010181">
    <property type="entry name" value="CGCAxxGCC_motif"/>
</dbReference>
<dbReference type="NCBIfam" id="TIGR01909">
    <property type="entry name" value="C_GCAxxG_C_C"/>
    <property type="match status" value="1"/>
</dbReference>
<organism evidence="1 2">
    <name type="scientific">Clostridium cylindrosporum DSM 605</name>
    <dbReference type="NCBI Taxonomy" id="1121307"/>
    <lineage>
        <taxon>Bacteria</taxon>
        <taxon>Bacillati</taxon>
        <taxon>Bacillota</taxon>
        <taxon>Clostridia</taxon>
        <taxon>Eubacteriales</taxon>
        <taxon>Clostridiaceae</taxon>
        <taxon>Clostridium</taxon>
    </lineage>
</organism>
<reference evidence="1 2" key="1">
    <citation type="submission" date="2015-06" db="EMBL/GenBank/DDBJ databases">
        <title>Draft genome sequence of the purine-degrading Clostridium cylindrosporum HC-1 (DSM 605).</title>
        <authorList>
            <person name="Poehlein A."/>
            <person name="Schiel-Bengelsdorf B."/>
            <person name="Bengelsdorf F."/>
            <person name="Daniel R."/>
            <person name="Duerre P."/>
        </authorList>
    </citation>
    <scope>NUCLEOTIDE SEQUENCE [LARGE SCALE GENOMIC DNA]</scope>
    <source>
        <strain evidence="1 2">DSM 605</strain>
    </source>
</reference>
<dbReference type="AlphaFoldDB" id="A0A0J8D9E7"/>
<dbReference type="PATRIC" id="fig|1121307.3.peg.25"/>
<dbReference type="OrthoDB" id="9791535at2"/>
<gene>
    <name evidence="1" type="ORF">CLCY_10c00220</name>
</gene>
<accession>A0A0J8D9E7</accession>
<comment type="caution">
    <text evidence="1">The sequence shown here is derived from an EMBL/GenBank/DDBJ whole genome shotgun (WGS) entry which is preliminary data.</text>
</comment>
<dbReference type="Pfam" id="PF09719">
    <property type="entry name" value="C_GCAxxG_C_C"/>
    <property type="match status" value="1"/>
</dbReference>
<keyword evidence="2" id="KW-1185">Reference proteome</keyword>
<dbReference type="STRING" id="1121307.CLCY_10c00220"/>
<sequence>MKEKQIQDLFSEGFNCSQIVLSSMTEKLDLDDATAKKVSACFGSGMLCQGTCGAVTGALMAIGLKYGQAVPGESADSTVKSLQFTSKFSEKHNALTCKELLGYNLLDADDMNVILEKGLFTTVCPKLVSSSIEILDELI</sequence>
<protein>
    <recommendedName>
        <fullName evidence="3">C_GCAxxG_C_C family protein</fullName>
    </recommendedName>
</protein>
<proteinExistence type="predicted"/>
<evidence type="ECO:0000313" key="2">
    <source>
        <dbReference type="Proteomes" id="UP000036756"/>
    </source>
</evidence>
<name>A0A0J8D9E7_CLOCY</name>
<dbReference type="Proteomes" id="UP000036756">
    <property type="component" value="Unassembled WGS sequence"/>
</dbReference>
<dbReference type="RefSeq" id="WP_048569896.1">
    <property type="nucleotide sequence ID" value="NZ_LFVU01000007.1"/>
</dbReference>